<evidence type="ECO:0000256" key="1">
    <source>
        <dbReference type="ARBA" id="ARBA00004370"/>
    </source>
</evidence>
<sequence>MGIAAHQLDRLNTYVTWSDIGGLNDVIMDLKDTKVLFLYVPPCCGRTLITKATAKKAGCFLNLQPSTLAATAMMKAQLMSLWDGLGTDHRCQVIVMGATNHPQDFDSDIIGKMPMRFHVNQPVPNKPQ</sequence>
<evidence type="ECO:0008006" key="9">
    <source>
        <dbReference type="Google" id="ProtNLM"/>
    </source>
</evidence>
<keyword evidence="3" id="KW-0547">Nucleotide-binding</keyword>
<keyword evidence="4" id="KW-0067">ATP-binding</keyword>
<dbReference type="GO" id="GO:0005741">
    <property type="term" value="C:mitochondrial outer membrane"/>
    <property type="evidence" value="ECO:0007669"/>
    <property type="project" value="TreeGrafter"/>
</dbReference>
<organism evidence="7 8">
    <name type="scientific">Monodon monoceros</name>
    <name type="common">Narwhal</name>
    <name type="synonym">Ceratodon monodon</name>
    <dbReference type="NCBI Taxonomy" id="40151"/>
    <lineage>
        <taxon>Eukaryota</taxon>
        <taxon>Metazoa</taxon>
        <taxon>Chordata</taxon>
        <taxon>Craniata</taxon>
        <taxon>Vertebrata</taxon>
        <taxon>Euteleostomi</taxon>
        <taxon>Mammalia</taxon>
        <taxon>Eutheria</taxon>
        <taxon>Laurasiatheria</taxon>
        <taxon>Artiodactyla</taxon>
        <taxon>Whippomorpha</taxon>
        <taxon>Cetacea</taxon>
        <taxon>Odontoceti</taxon>
        <taxon>Monodontidae</taxon>
        <taxon>Monodon</taxon>
    </lineage>
</organism>
<dbReference type="GO" id="GO:0005524">
    <property type="term" value="F:ATP binding"/>
    <property type="evidence" value="ECO:0007669"/>
    <property type="project" value="UniProtKB-KW"/>
</dbReference>
<dbReference type="PANTHER" id="PTHR45644:SF2">
    <property type="entry name" value="OUTER MITOCHONDRIAL TRANSMEMBRANE HELIX TRANSLOCASE"/>
    <property type="match status" value="1"/>
</dbReference>
<dbReference type="Gene3D" id="3.40.50.300">
    <property type="entry name" value="P-loop containing nucleotide triphosphate hydrolases"/>
    <property type="match status" value="2"/>
</dbReference>
<keyword evidence="5" id="KW-1133">Transmembrane helix</keyword>
<evidence type="ECO:0000313" key="8">
    <source>
        <dbReference type="Proteomes" id="UP000308365"/>
    </source>
</evidence>
<dbReference type="InterPro" id="IPR027417">
    <property type="entry name" value="P-loop_NTPase"/>
</dbReference>
<dbReference type="InterPro" id="IPR051701">
    <property type="entry name" value="Mito_OM_Translocase_MSP1"/>
</dbReference>
<proteinExistence type="predicted"/>
<evidence type="ECO:0000313" key="7">
    <source>
        <dbReference type="EMBL" id="TKC53891.1"/>
    </source>
</evidence>
<evidence type="ECO:0000256" key="4">
    <source>
        <dbReference type="ARBA" id="ARBA00022840"/>
    </source>
</evidence>
<keyword evidence="6" id="KW-0472">Membrane</keyword>
<evidence type="ECO:0000256" key="3">
    <source>
        <dbReference type="ARBA" id="ARBA00022741"/>
    </source>
</evidence>
<dbReference type="AlphaFoldDB" id="A0A4U1FU08"/>
<evidence type="ECO:0000256" key="2">
    <source>
        <dbReference type="ARBA" id="ARBA00022692"/>
    </source>
</evidence>
<dbReference type="EMBL" id="RWIC01000002">
    <property type="protein sequence ID" value="TKC53891.1"/>
    <property type="molecule type" value="Genomic_DNA"/>
</dbReference>
<protein>
    <recommendedName>
        <fullName evidence="9">ATPase AAA-type core domain-containing protein</fullName>
    </recommendedName>
</protein>
<feature type="non-terminal residue" evidence="7">
    <location>
        <position position="128"/>
    </location>
</feature>
<reference evidence="8" key="1">
    <citation type="journal article" date="2019" name="IScience">
        <title>Narwhal Genome Reveals Long-Term Low Genetic Diversity despite Current Large Abundance Size.</title>
        <authorList>
            <person name="Westbury M.V."/>
            <person name="Petersen B."/>
            <person name="Garde E."/>
            <person name="Heide-Jorgensen M.P."/>
            <person name="Lorenzen E.D."/>
        </authorList>
    </citation>
    <scope>NUCLEOTIDE SEQUENCE [LARGE SCALE GENOMIC DNA]</scope>
</reference>
<keyword evidence="2" id="KW-0812">Transmembrane</keyword>
<dbReference type="Proteomes" id="UP000308365">
    <property type="component" value="Unassembled WGS sequence"/>
</dbReference>
<dbReference type="GO" id="GO:0140570">
    <property type="term" value="P:extraction of mislocalized protein from mitochondrial outer membrane"/>
    <property type="evidence" value="ECO:0007669"/>
    <property type="project" value="TreeGrafter"/>
</dbReference>
<gene>
    <name evidence="7" type="ORF">EI555_018646</name>
</gene>
<comment type="subcellular location">
    <subcellularLocation>
        <location evidence="1">Membrane</location>
    </subcellularLocation>
</comment>
<dbReference type="PANTHER" id="PTHR45644">
    <property type="entry name" value="AAA ATPASE, PUTATIVE (AFU_ORTHOLOGUE AFUA_2G12920)-RELATED-RELATED"/>
    <property type="match status" value="1"/>
</dbReference>
<comment type="caution">
    <text evidence="7">The sequence shown here is derived from an EMBL/GenBank/DDBJ whole genome shotgun (WGS) entry which is preliminary data.</text>
</comment>
<evidence type="ECO:0000256" key="5">
    <source>
        <dbReference type="ARBA" id="ARBA00022989"/>
    </source>
</evidence>
<name>A0A4U1FU08_MONMO</name>
<dbReference type="SUPFAM" id="SSF52540">
    <property type="entry name" value="P-loop containing nucleoside triphosphate hydrolases"/>
    <property type="match status" value="1"/>
</dbReference>
<accession>A0A4U1FU08</accession>
<evidence type="ECO:0000256" key="6">
    <source>
        <dbReference type="ARBA" id="ARBA00023136"/>
    </source>
</evidence>